<organism evidence="2 3">
    <name type="scientific">Bactrocera dorsalis</name>
    <name type="common">Oriental fruit fly</name>
    <name type="synonym">Dacus dorsalis</name>
    <dbReference type="NCBI Taxonomy" id="27457"/>
    <lineage>
        <taxon>Eukaryota</taxon>
        <taxon>Metazoa</taxon>
        <taxon>Ecdysozoa</taxon>
        <taxon>Arthropoda</taxon>
        <taxon>Hexapoda</taxon>
        <taxon>Insecta</taxon>
        <taxon>Pterygota</taxon>
        <taxon>Neoptera</taxon>
        <taxon>Endopterygota</taxon>
        <taxon>Diptera</taxon>
        <taxon>Brachycera</taxon>
        <taxon>Muscomorpha</taxon>
        <taxon>Tephritoidea</taxon>
        <taxon>Tephritidae</taxon>
        <taxon>Bactrocera</taxon>
        <taxon>Bactrocera</taxon>
    </lineage>
</organism>
<protein>
    <submittedName>
        <fullName evidence="3">Uncharacterized protein LOC125778806</fullName>
    </submittedName>
</protein>
<sequence length="321" mass="37836">MYELYKVKYPDTQISYSTYKHIFHTEHKLRFGFPRSDTCKVCDKYFIDMIAAENTERFENIQKLATAHHEQADKAYAQLRDDSNAGKNSQNTVVICVDMQQVIFTPNLTHSDVFYHRQYSNYNFAVHNISENTVDMYTWHETIAKRGAAEIASCIWKHITSKFSILETDQIRKLIIWSDRCVGQNNNWTMIALCHSLLIKYFSEVNQKFLTSGHSFLPCDRDFALIEKKKKTAQLYTQADVCHMIHFARPSNPLQIHQMALYEFKNFEMLVKNLCRNPLCKITAAKWIQISRYDPKTLKMRKQHNIAETWTSYNLRSQKKT</sequence>
<dbReference type="Proteomes" id="UP001652620">
    <property type="component" value="Chromosome 5"/>
</dbReference>
<keyword evidence="2" id="KW-1185">Reference proteome</keyword>
<gene>
    <name evidence="3" type="primary">LOC125778806</name>
</gene>
<accession>A0ABM3JXX4</accession>
<dbReference type="Pfam" id="PF25273">
    <property type="entry name" value="DUF7869"/>
    <property type="match status" value="1"/>
</dbReference>
<name>A0ABM3JXX4_BACDO</name>
<evidence type="ECO:0000313" key="3">
    <source>
        <dbReference type="RefSeq" id="XP_049314072.1"/>
    </source>
</evidence>
<dbReference type="PANTHER" id="PTHR10773">
    <property type="entry name" value="DNA-DIRECTED RNA POLYMERASES I, II, AND III SUBUNIT RPABC2"/>
    <property type="match status" value="1"/>
</dbReference>
<dbReference type="RefSeq" id="XP_049314072.1">
    <property type="nucleotide sequence ID" value="XM_049458115.1"/>
</dbReference>
<dbReference type="GeneID" id="125778806"/>
<evidence type="ECO:0000259" key="1">
    <source>
        <dbReference type="Pfam" id="PF25273"/>
    </source>
</evidence>
<dbReference type="PANTHER" id="PTHR10773:SF19">
    <property type="match status" value="1"/>
</dbReference>
<proteinExistence type="predicted"/>
<reference evidence="3" key="1">
    <citation type="submission" date="2025-08" db="UniProtKB">
        <authorList>
            <consortium name="RefSeq"/>
        </authorList>
    </citation>
    <scope>IDENTIFICATION</scope>
    <source>
        <tissue evidence="3">Adult</tissue>
    </source>
</reference>
<feature type="domain" description="DUF7869" evidence="1">
    <location>
        <begin position="134"/>
        <end position="267"/>
    </location>
</feature>
<evidence type="ECO:0000313" key="2">
    <source>
        <dbReference type="Proteomes" id="UP001652620"/>
    </source>
</evidence>
<dbReference type="InterPro" id="IPR057191">
    <property type="entry name" value="DUF7869"/>
</dbReference>